<evidence type="ECO:0000256" key="11">
    <source>
        <dbReference type="SAM" id="SignalP"/>
    </source>
</evidence>
<evidence type="ECO:0000256" key="2">
    <source>
        <dbReference type="ARBA" id="ARBA00007447"/>
    </source>
</evidence>
<name>A0ABR3X0H4_9PEZI</name>
<keyword evidence="5 11" id="KW-0732">Signal</keyword>
<dbReference type="Pfam" id="PF00026">
    <property type="entry name" value="Asp"/>
    <property type="match status" value="1"/>
</dbReference>
<organism evidence="13 14">
    <name type="scientific">Diaporthe australafricana</name>
    <dbReference type="NCBI Taxonomy" id="127596"/>
    <lineage>
        <taxon>Eukaryota</taxon>
        <taxon>Fungi</taxon>
        <taxon>Dikarya</taxon>
        <taxon>Ascomycota</taxon>
        <taxon>Pezizomycotina</taxon>
        <taxon>Sordariomycetes</taxon>
        <taxon>Sordariomycetidae</taxon>
        <taxon>Diaporthales</taxon>
        <taxon>Diaporthaceae</taxon>
        <taxon>Diaporthe</taxon>
    </lineage>
</organism>
<evidence type="ECO:0000256" key="7">
    <source>
        <dbReference type="ARBA" id="ARBA00022801"/>
    </source>
</evidence>
<feature type="signal peptide" evidence="11">
    <location>
        <begin position="1"/>
        <end position="20"/>
    </location>
</feature>
<evidence type="ECO:0000259" key="12">
    <source>
        <dbReference type="PROSITE" id="PS51767"/>
    </source>
</evidence>
<comment type="subcellular location">
    <subcellularLocation>
        <location evidence="1">Secreted</location>
    </subcellularLocation>
</comment>
<evidence type="ECO:0000256" key="5">
    <source>
        <dbReference type="ARBA" id="ARBA00022729"/>
    </source>
</evidence>
<dbReference type="PANTHER" id="PTHR47966">
    <property type="entry name" value="BETA-SITE APP-CLEAVING ENZYME, ISOFORM A-RELATED"/>
    <property type="match status" value="1"/>
</dbReference>
<dbReference type="EMBL" id="JAWRVE010000041">
    <property type="protein sequence ID" value="KAL1869363.1"/>
    <property type="molecule type" value="Genomic_DNA"/>
</dbReference>
<sequence length="447" mass="46681">MQSFIRAFLFLGLLAALVAAAPSPQIQKRGVFKVERVANPNFKGHNGPRQLLKSLRKYRMNIPPALMDSIRNQGSTTTSVEDKLTNSAVAKGSGPAAAKLAPMVNVNAANATSNAANGTAGVGLVTATPEQGDVEYLSPVNIGGQTLNLDFDSGSSDLWVFNTQLPAASTTGHTLYDPTKSTSLKMVQGASFSISYGDGSGAAGNVGTDTVNIGGATVTDQAIEMATAVSQSFTQDANNNGLVGLAFSKLNTVKPQQQKTFFDNVMPSLAEPVFTADLRKAAVGSYEFGKIDATKFNGTMTWVPVNTTQGFWQFPSQMFAVGTGAPTMGQAGFQAIADTGTTLIITNPTVVSGYYSQVQGAVNDAQVGGVTVPCDAQLPDLMMQVGDTFMARVKGSDINFAQVQGNTCFGGVQASQGNLGIYGDIFFKSQFVAFNGGNNSLGLAEHQ</sequence>
<protein>
    <recommendedName>
        <fullName evidence="12">Peptidase A1 domain-containing protein</fullName>
    </recommendedName>
</protein>
<dbReference type="InterPro" id="IPR001969">
    <property type="entry name" value="Aspartic_peptidase_AS"/>
</dbReference>
<dbReference type="PROSITE" id="PS00141">
    <property type="entry name" value="ASP_PROTEASE"/>
    <property type="match status" value="1"/>
</dbReference>
<dbReference type="Gene3D" id="2.40.70.10">
    <property type="entry name" value="Acid Proteases"/>
    <property type="match status" value="2"/>
</dbReference>
<evidence type="ECO:0000256" key="1">
    <source>
        <dbReference type="ARBA" id="ARBA00004613"/>
    </source>
</evidence>
<dbReference type="PRINTS" id="PR00792">
    <property type="entry name" value="PEPSIN"/>
</dbReference>
<keyword evidence="9" id="KW-0325">Glycoprotein</keyword>
<keyword evidence="7 10" id="KW-0378">Hydrolase</keyword>
<keyword evidence="6 10" id="KW-0064">Aspartyl protease</keyword>
<evidence type="ECO:0000256" key="9">
    <source>
        <dbReference type="ARBA" id="ARBA00023180"/>
    </source>
</evidence>
<keyword evidence="4 10" id="KW-0645">Protease</keyword>
<evidence type="ECO:0000256" key="4">
    <source>
        <dbReference type="ARBA" id="ARBA00022670"/>
    </source>
</evidence>
<proteinExistence type="inferred from homology"/>
<dbReference type="SUPFAM" id="SSF50630">
    <property type="entry name" value="Acid proteases"/>
    <property type="match status" value="1"/>
</dbReference>
<evidence type="ECO:0000256" key="6">
    <source>
        <dbReference type="ARBA" id="ARBA00022750"/>
    </source>
</evidence>
<comment type="caution">
    <text evidence="13">The sequence shown here is derived from an EMBL/GenBank/DDBJ whole genome shotgun (WGS) entry which is preliminary data.</text>
</comment>
<dbReference type="InterPro" id="IPR033121">
    <property type="entry name" value="PEPTIDASE_A1"/>
</dbReference>
<dbReference type="InterPro" id="IPR021109">
    <property type="entry name" value="Peptidase_aspartic_dom_sf"/>
</dbReference>
<keyword evidence="3" id="KW-0964">Secreted</keyword>
<evidence type="ECO:0000256" key="10">
    <source>
        <dbReference type="RuleBase" id="RU000454"/>
    </source>
</evidence>
<feature type="chain" id="PRO_5046774162" description="Peptidase A1 domain-containing protein" evidence="11">
    <location>
        <begin position="21"/>
        <end position="447"/>
    </location>
</feature>
<accession>A0ABR3X0H4</accession>
<keyword evidence="8" id="KW-0865">Zymogen</keyword>
<dbReference type="PROSITE" id="PS51767">
    <property type="entry name" value="PEPTIDASE_A1"/>
    <property type="match status" value="1"/>
</dbReference>
<evidence type="ECO:0000256" key="3">
    <source>
        <dbReference type="ARBA" id="ARBA00022525"/>
    </source>
</evidence>
<evidence type="ECO:0000313" key="14">
    <source>
        <dbReference type="Proteomes" id="UP001583177"/>
    </source>
</evidence>
<keyword evidence="14" id="KW-1185">Reference proteome</keyword>
<reference evidence="13 14" key="1">
    <citation type="journal article" date="2024" name="IMA Fungus">
        <title>IMA Genome - F19 : A genome assembly and annotation guide to empower mycologists, including annotated draft genome sequences of Ceratocystis pirilliformis, Diaporthe australafricana, Fusarium ophioides, Paecilomyces lecythidis, and Sporothrix stenoceras.</title>
        <authorList>
            <person name="Aylward J."/>
            <person name="Wilson A.M."/>
            <person name="Visagie C.M."/>
            <person name="Spraker J."/>
            <person name="Barnes I."/>
            <person name="Buitendag C."/>
            <person name="Ceriani C."/>
            <person name="Del Mar Angel L."/>
            <person name="du Plessis D."/>
            <person name="Fuchs T."/>
            <person name="Gasser K."/>
            <person name="Kramer D."/>
            <person name="Li W."/>
            <person name="Munsamy K."/>
            <person name="Piso A."/>
            <person name="Price J.L."/>
            <person name="Sonnekus B."/>
            <person name="Thomas C."/>
            <person name="van der Nest A."/>
            <person name="van Dijk A."/>
            <person name="van Heerden A."/>
            <person name="van Vuuren N."/>
            <person name="Yilmaz N."/>
            <person name="Duong T.A."/>
            <person name="van der Merwe N.A."/>
            <person name="Wingfield M.J."/>
            <person name="Wingfield B.D."/>
        </authorList>
    </citation>
    <scope>NUCLEOTIDE SEQUENCE [LARGE SCALE GENOMIC DNA]</scope>
    <source>
        <strain evidence="13 14">CMW 18300</strain>
    </source>
</reference>
<gene>
    <name evidence="13" type="ORF">Daus18300_005575</name>
</gene>
<dbReference type="Proteomes" id="UP001583177">
    <property type="component" value="Unassembled WGS sequence"/>
</dbReference>
<feature type="domain" description="Peptidase A1" evidence="12">
    <location>
        <begin position="136"/>
        <end position="444"/>
    </location>
</feature>
<dbReference type="PANTHER" id="PTHR47966:SF23">
    <property type="entry name" value="ASPARTIC ENDOPEPTIDASE, PUTATIVE (AFU_ORTHOLOGUE AFUA_2G15950)-RELATED"/>
    <property type="match status" value="1"/>
</dbReference>
<comment type="similarity">
    <text evidence="2 10">Belongs to the peptidase A1 family.</text>
</comment>
<evidence type="ECO:0000313" key="13">
    <source>
        <dbReference type="EMBL" id="KAL1869363.1"/>
    </source>
</evidence>
<dbReference type="CDD" id="cd06097">
    <property type="entry name" value="Aspergillopepsin_like"/>
    <property type="match status" value="1"/>
</dbReference>
<dbReference type="InterPro" id="IPR001461">
    <property type="entry name" value="Aspartic_peptidase_A1"/>
</dbReference>
<evidence type="ECO:0000256" key="8">
    <source>
        <dbReference type="ARBA" id="ARBA00023145"/>
    </source>
</evidence>
<dbReference type="InterPro" id="IPR034163">
    <property type="entry name" value="Aspergillopepsin-like_cat_dom"/>
</dbReference>